<protein>
    <submittedName>
        <fullName evidence="1">Uncharacterized protein</fullName>
    </submittedName>
</protein>
<organism evidence="1 2">
    <name type="scientific">Mucuna pruriens</name>
    <name type="common">Velvet bean</name>
    <name type="synonym">Dolichos pruriens</name>
    <dbReference type="NCBI Taxonomy" id="157652"/>
    <lineage>
        <taxon>Eukaryota</taxon>
        <taxon>Viridiplantae</taxon>
        <taxon>Streptophyta</taxon>
        <taxon>Embryophyta</taxon>
        <taxon>Tracheophyta</taxon>
        <taxon>Spermatophyta</taxon>
        <taxon>Magnoliopsida</taxon>
        <taxon>eudicotyledons</taxon>
        <taxon>Gunneridae</taxon>
        <taxon>Pentapetalae</taxon>
        <taxon>rosids</taxon>
        <taxon>fabids</taxon>
        <taxon>Fabales</taxon>
        <taxon>Fabaceae</taxon>
        <taxon>Papilionoideae</taxon>
        <taxon>50 kb inversion clade</taxon>
        <taxon>NPAAA clade</taxon>
        <taxon>indigoferoid/millettioid clade</taxon>
        <taxon>Phaseoleae</taxon>
        <taxon>Mucuna</taxon>
    </lineage>
</organism>
<reference evidence="1" key="1">
    <citation type="submission" date="2018-05" db="EMBL/GenBank/DDBJ databases">
        <title>Draft genome of Mucuna pruriens seed.</title>
        <authorList>
            <person name="Nnadi N.E."/>
            <person name="Vos R."/>
            <person name="Hasami M.H."/>
            <person name="Devisetty U.K."/>
            <person name="Aguiy J.C."/>
        </authorList>
    </citation>
    <scope>NUCLEOTIDE SEQUENCE [LARGE SCALE GENOMIC DNA]</scope>
    <source>
        <strain evidence="1">JCA_2017</strain>
    </source>
</reference>
<accession>A0A371E2U9</accession>
<name>A0A371E2U9_MUCPR</name>
<sequence>MRTIPLHDVLQSNQFIWAFTPNKNLSIKTTYVLLKRDDSSRFYVVMHFALCHMEHETIIHMLRDYVNAKLVWQDICRNLPLIQNLNEIQVAQSSIQWRKLFIIIINDLWQTRNKILLTGKDFNCQIKTWQNVLSFIGVTHQVNR</sequence>
<evidence type="ECO:0000313" key="1">
    <source>
        <dbReference type="EMBL" id="RDX60370.1"/>
    </source>
</evidence>
<keyword evidence="2" id="KW-1185">Reference proteome</keyword>
<gene>
    <name evidence="1" type="ORF">CR513_61492</name>
</gene>
<dbReference type="EMBL" id="QJKJ01016911">
    <property type="protein sequence ID" value="RDX60370.1"/>
    <property type="molecule type" value="Genomic_DNA"/>
</dbReference>
<proteinExistence type="predicted"/>
<feature type="non-terminal residue" evidence="1">
    <location>
        <position position="144"/>
    </location>
</feature>
<dbReference type="AlphaFoldDB" id="A0A371E2U9"/>
<comment type="caution">
    <text evidence="1">The sequence shown here is derived from an EMBL/GenBank/DDBJ whole genome shotgun (WGS) entry which is preliminary data.</text>
</comment>
<feature type="non-terminal residue" evidence="1">
    <location>
        <position position="1"/>
    </location>
</feature>
<evidence type="ECO:0000313" key="2">
    <source>
        <dbReference type="Proteomes" id="UP000257109"/>
    </source>
</evidence>
<dbReference type="Proteomes" id="UP000257109">
    <property type="component" value="Unassembled WGS sequence"/>
</dbReference>